<reference evidence="3 4" key="2">
    <citation type="submission" date="2018-11" db="EMBL/GenBank/DDBJ databases">
        <authorList>
            <consortium name="Pathogen Informatics"/>
        </authorList>
    </citation>
    <scope>NUCLEOTIDE SEQUENCE [LARGE SCALE GENOMIC DNA]</scope>
</reference>
<name>A0A183D476_9BILA</name>
<evidence type="ECO:0000313" key="4">
    <source>
        <dbReference type="Proteomes" id="UP000271098"/>
    </source>
</evidence>
<evidence type="ECO:0000256" key="2">
    <source>
        <dbReference type="SAM" id="MobiDB-lite"/>
    </source>
</evidence>
<dbReference type="WBParaSite" id="GPUH_0000352301-mRNA-1">
    <property type="protein sequence ID" value="GPUH_0000352301-mRNA-1"/>
    <property type="gene ID" value="GPUH_0000352301"/>
</dbReference>
<evidence type="ECO:0000313" key="3">
    <source>
        <dbReference type="EMBL" id="VDK39896.1"/>
    </source>
</evidence>
<feature type="compositionally biased region" description="Polar residues" evidence="2">
    <location>
        <begin position="55"/>
        <end position="68"/>
    </location>
</feature>
<evidence type="ECO:0000256" key="1">
    <source>
        <dbReference type="SAM" id="Coils"/>
    </source>
</evidence>
<dbReference type="Proteomes" id="UP000271098">
    <property type="component" value="Unassembled WGS sequence"/>
</dbReference>
<organism evidence="5">
    <name type="scientific">Gongylonema pulchrum</name>
    <dbReference type="NCBI Taxonomy" id="637853"/>
    <lineage>
        <taxon>Eukaryota</taxon>
        <taxon>Metazoa</taxon>
        <taxon>Ecdysozoa</taxon>
        <taxon>Nematoda</taxon>
        <taxon>Chromadorea</taxon>
        <taxon>Rhabditida</taxon>
        <taxon>Spirurina</taxon>
        <taxon>Spiruromorpha</taxon>
        <taxon>Spiruroidea</taxon>
        <taxon>Gongylonematidae</taxon>
        <taxon>Gongylonema</taxon>
    </lineage>
</organism>
<reference evidence="5" key="1">
    <citation type="submission" date="2016-06" db="UniProtKB">
        <authorList>
            <consortium name="WormBaseParasite"/>
        </authorList>
    </citation>
    <scope>IDENTIFICATION</scope>
</reference>
<dbReference type="AlphaFoldDB" id="A0A183D476"/>
<sequence length="302" mass="34162">MEHELLECQKELEENKAEFGSVKLERDKLLLDKDKLQSELNELRQGAREQDDGCESSQADSSESNISLLSDRGMEIERLRATVYQQSIDEKKIRTKLEAEITQLQAEMKQREEDSKRKLEEMTQMMEQKSAQAEIELRRRDRSIRLLLREKEDSSTLRHDATNLHLCAQEVLDSLNEFGKEGKAFRKELYEIIEKNNLDVNLGGSALTDDDASEWNTFRCDRENDRVAAFLAQGKYASKSVIDQELAAKIASLDIASIDGQEAGHVSGDASQRHPSIAASDVLNVTSTAELLSMSQVVVENL</sequence>
<keyword evidence="4" id="KW-1185">Reference proteome</keyword>
<proteinExistence type="predicted"/>
<dbReference type="EMBL" id="UYRT01006094">
    <property type="protein sequence ID" value="VDK39896.1"/>
    <property type="molecule type" value="Genomic_DNA"/>
</dbReference>
<evidence type="ECO:0000313" key="5">
    <source>
        <dbReference type="WBParaSite" id="GPUH_0000352301-mRNA-1"/>
    </source>
</evidence>
<protein>
    <submittedName>
        <fullName evidence="5">GRIP domain-containing protein</fullName>
    </submittedName>
</protein>
<feature type="compositionally biased region" description="Basic and acidic residues" evidence="2">
    <location>
        <begin position="41"/>
        <end position="51"/>
    </location>
</feature>
<feature type="region of interest" description="Disordered" evidence="2">
    <location>
        <begin position="41"/>
        <end position="70"/>
    </location>
</feature>
<feature type="coiled-coil region" evidence="1">
    <location>
        <begin position="94"/>
        <end position="136"/>
    </location>
</feature>
<gene>
    <name evidence="3" type="ORF">GPUH_LOCUS3520</name>
</gene>
<keyword evidence="1" id="KW-0175">Coiled coil</keyword>
<dbReference type="OrthoDB" id="5850428at2759"/>
<accession>A0A183D476</accession>